<keyword evidence="7 10" id="KW-1133">Transmembrane helix</keyword>
<evidence type="ECO:0000313" key="13">
    <source>
        <dbReference type="Proteomes" id="UP000004169"/>
    </source>
</evidence>
<dbReference type="OrthoDB" id="8479094at2"/>
<dbReference type="InterPro" id="IPR000412">
    <property type="entry name" value="ABC_2_transport"/>
</dbReference>
<dbReference type="AlphaFoldDB" id="H8FX10"/>
<evidence type="ECO:0000256" key="3">
    <source>
        <dbReference type="ARBA" id="ARBA00022448"/>
    </source>
</evidence>
<protein>
    <submittedName>
        <fullName evidence="12">Capsule polysaccharide export inner-membrane protein CtrC</fullName>
    </submittedName>
</protein>
<proteinExistence type="inferred from homology"/>
<keyword evidence="4" id="KW-1003">Cell membrane</keyword>
<evidence type="ECO:0000256" key="1">
    <source>
        <dbReference type="ARBA" id="ARBA00004651"/>
    </source>
</evidence>
<evidence type="ECO:0000256" key="7">
    <source>
        <dbReference type="ARBA" id="ARBA00022989"/>
    </source>
</evidence>
<keyword evidence="8" id="KW-0625">Polysaccharide transport</keyword>
<feature type="transmembrane region" description="Helical" evidence="10">
    <location>
        <begin position="116"/>
        <end position="140"/>
    </location>
</feature>
<dbReference type="GO" id="GO:0043190">
    <property type="term" value="C:ATP-binding cassette (ABC) transporter complex"/>
    <property type="evidence" value="ECO:0007669"/>
    <property type="project" value="InterPro"/>
</dbReference>
<evidence type="ECO:0000256" key="5">
    <source>
        <dbReference type="ARBA" id="ARBA00022597"/>
    </source>
</evidence>
<evidence type="ECO:0000256" key="6">
    <source>
        <dbReference type="ARBA" id="ARBA00022692"/>
    </source>
</evidence>
<dbReference type="PANTHER" id="PTHR30413">
    <property type="entry name" value="INNER MEMBRANE TRANSPORT PERMEASE"/>
    <property type="match status" value="1"/>
</dbReference>
<dbReference type="GO" id="GO:0015920">
    <property type="term" value="P:lipopolysaccharide transport"/>
    <property type="evidence" value="ECO:0007669"/>
    <property type="project" value="TreeGrafter"/>
</dbReference>
<evidence type="ECO:0000256" key="8">
    <source>
        <dbReference type="ARBA" id="ARBA00023047"/>
    </source>
</evidence>
<dbReference type="PRINTS" id="PR00164">
    <property type="entry name" value="ABC2TRNSPORT"/>
</dbReference>
<keyword evidence="5" id="KW-0762">Sugar transport</keyword>
<comment type="similarity">
    <text evidence="2">Belongs to the ABC-2 integral membrane protein family.</text>
</comment>
<evidence type="ECO:0000256" key="9">
    <source>
        <dbReference type="ARBA" id="ARBA00023136"/>
    </source>
</evidence>
<keyword evidence="3" id="KW-0813">Transport</keyword>
<sequence length="264" mass="29438">MAPVPISLRRAAAIQLRVIGALLLREAITRYGRHNIGLLWMVGEPMLFTLGVAGLWATVKMHTVADIPVIAFAVTGYSCVLGWRNTASRCAKAIEPNLSLMYHRNVKVIDIFMARILLELIGATGSLILLTIFFALVGAMDWPEDIVTVAAGWGLIGWFALALGFIVGSISERSETFERLWHVATYIMFPLSGAMFMAHWLPQSFQKIVLWLPMVHGTEMVRHGYFGKSTITMEDPLYFASINLIMTMVGLVLVRDCEKRVQPE</sequence>
<dbReference type="GO" id="GO:0015774">
    <property type="term" value="P:polysaccharide transport"/>
    <property type="evidence" value="ECO:0007669"/>
    <property type="project" value="UniProtKB-KW"/>
</dbReference>
<keyword evidence="9 10" id="KW-0472">Membrane</keyword>
<comment type="caution">
    <text evidence="12">The sequence shown here is derived from an EMBL/GenBank/DDBJ whole genome shotgun (WGS) entry which is preliminary data.</text>
</comment>
<dbReference type="Pfam" id="PF01061">
    <property type="entry name" value="ABC2_membrane"/>
    <property type="match status" value="1"/>
</dbReference>
<dbReference type="STRING" id="1150626.PHAMO_510012"/>
<gene>
    <name evidence="12" type="primary">ctrC</name>
    <name evidence="12" type="ORF">PHAMO_510012</name>
</gene>
<dbReference type="Proteomes" id="UP000004169">
    <property type="component" value="Unassembled WGS sequence"/>
</dbReference>
<feature type="transmembrane region" description="Helical" evidence="10">
    <location>
        <begin position="36"/>
        <end position="57"/>
    </location>
</feature>
<feature type="transmembrane region" description="Helical" evidence="10">
    <location>
        <begin position="146"/>
        <end position="168"/>
    </location>
</feature>
<organism evidence="12 13">
    <name type="scientific">Magnetospirillum molischianum DSM 120</name>
    <dbReference type="NCBI Taxonomy" id="1150626"/>
    <lineage>
        <taxon>Bacteria</taxon>
        <taxon>Pseudomonadati</taxon>
        <taxon>Pseudomonadota</taxon>
        <taxon>Alphaproteobacteria</taxon>
        <taxon>Rhodospirillales</taxon>
        <taxon>Rhodospirillaceae</taxon>
        <taxon>Magnetospirillum</taxon>
    </lineage>
</organism>
<evidence type="ECO:0000256" key="4">
    <source>
        <dbReference type="ARBA" id="ARBA00022475"/>
    </source>
</evidence>
<feature type="transmembrane region" description="Helical" evidence="10">
    <location>
        <begin position="237"/>
        <end position="254"/>
    </location>
</feature>
<dbReference type="EMBL" id="CAHP01000047">
    <property type="protein sequence ID" value="CCG42898.1"/>
    <property type="molecule type" value="Genomic_DNA"/>
</dbReference>
<accession>H8FX10</accession>
<dbReference type="GO" id="GO:0140359">
    <property type="term" value="F:ABC-type transporter activity"/>
    <property type="evidence" value="ECO:0007669"/>
    <property type="project" value="InterPro"/>
</dbReference>
<dbReference type="InterPro" id="IPR013525">
    <property type="entry name" value="ABC2_TM"/>
</dbReference>
<comment type="subcellular location">
    <subcellularLocation>
        <location evidence="1">Cell membrane</location>
        <topology evidence="1">Multi-pass membrane protein</topology>
    </subcellularLocation>
</comment>
<feature type="domain" description="ABC-2 type transporter transmembrane" evidence="11">
    <location>
        <begin position="19"/>
        <end position="226"/>
    </location>
</feature>
<keyword evidence="6 10" id="KW-0812">Transmembrane</keyword>
<evidence type="ECO:0000259" key="11">
    <source>
        <dbReference type="Pfam" id="PF01061"/>
    </source>
</evidence>
<evidence type="ECO:0000256" key="2">
    <source>
        <dbReference type="ARBA" id="ARBA00007783"/>
    </source>
</evidence>
<keyword evidence="13" id="KW-1185">Reference proteome</keyword>
<feature type="transmembrane region" description="Helical" evidence="10">
    <location>
        <begin position="180"/>
        <end position="201"/>
    </location>
</feature>
<name>H8FX10_MAGML</name>
<evidence type="ECO:0000313" key="12">
    <source>
        <dbReference type="EMBL" id="CCG42898.1"/>
    </source>
</evidence>
<dbReference type="RefSeq" id="WP_002730770.1">
    <property type="nucleotide sequence ID" value="NZ_CAHP01000047.1"/>
</dbReference>
<dbReference type="eggNOG" id="COG1682">
    <property type="taxonomic scope" value="Bacteria"/>
</dbReference>
<evidence type="ECO:0000256" key="10">
    <source>
        <dbReference type="SAM" id="Phobius"/>
    </source>
</evidence>
<reference evidence="12 13" key="1">
    <citation type="journal article" date="2012" name="J. Bacteriol.">
        <title>Draft Genome Sequence of the Purple Photosynthetic Bacterium Phaeospirillum molischianum DSM120, a Particularly Versatile Bacterium.</title>
        <authorList>
            <person name="Duquesne K."/>
            <person name="Prima V."/>
            <person name="Ji B."/>
            <person name="Rouy Z."/>
            <person name="Medigue C."/>
            <person name="Talla E."/>
            <person name="Sturgis J.N."/>
        </authorList>
    </citation>
    <scope>NUCLEOTIDE SEQUENCE [LARGE SCALE GENOMIC DNA]</scope>
    <source>
        <strain evidence="13">DSM120</strain>
    </source>
</reference>
<feature type="transmembrane region" description="Helical" evidence="10">
    <location>
        <begin position="63"/>
        <end position="83"/>
    </location>
</feature>
<dbReference type="PANTHER" id="PTHR30413:SF10">
    <property type="entry name" value="CAPSULE POLYSACCHARIDE EXPORT INNER-MEMBRANE PROTEIN CTRC"/>
    <property type="match status" value="1"/>
</dbReference>